<name>A0A6A4YZK7_APHAT</name>
<protein>
    <recommendedName>
        <fullName evidence="8">DDE Tnp4 domain-containing protein</fullName>
    </recommendedName>
</protein>
<evidence type="ECO:0000256" key="6">
    <source>
        <dbReference type="ARBA" id="ARBA00022801"/>
    </source>
</evidence>
<reference evidence="9 10" key="1">
    <citation type="submission" date="2019-06" db="EMBL/GenBank/DDBJ databases">
        <title>Genomics analysis of Aphanomyces spp. identifies a new class of oomycete effector associated with host adaptation.</title>
        <authorList>
            <person name="Gaulin E."/>
        </authorList>
    </citation>
    <scope>NUCLEOTIDE SEQUENCE [LARGE SCALE GENOMIC DNA]</scope>
    <source>
        <strain evidence="9 10">E</strain>
    </source>
</reference>
<evidence type="ECO:0000256" key="2">
    <source>
        <dbReference type="ARBA" id="ARBA00004123"/>
    </source>
</evidence>
<proteinExistence type="inferred from homology"/>
<keyword evidence="6" id="KW-0378">Hydrolase</keyword>
<evidence type="ECO:0000256" key="7">
    <source>
        <dbReference type="ARBA" id="ARBA00023242"/>
    </source>
</evidence>
<accession>A0A6A4YZK7</accession>
<sequence>MCGCPPGGVYGCLHCGTVMCGGLSDGGTCGRRDVYAVLAGSIAAAAVCIAMSSVTRTEKYNLLTVTEIDFQAFLVDPVYDRWFMDNLRCNQVSFVELCELLRVEMAQYSLDNYTKSHSYEKKVAVVLYFLGSQGGYREVAAVFGMSKSWCQNIVHIFAEVLAGMASSWIHLPTSDLEWQQVELGFRSNQNMSGIVGDIDGTLIEIQRPKDYDGFYNRHGDPSLNVQAMVDHTGAFTSVDIRPGSFSDRRIWKMSTLGRTFRTKFPCGSYIIGDSGYALFPWLIVPYLPHEEPNKTLSSCQRHFNYIHSSTRMVVECAFGRLKERFRMLKIPMSEKSMTQTSRNVMACMVLHNILLRLHDPLFNEPDSERDRNIYCQPEPYVHGRTPVETSSVLRSVGRFKRDRIAQTLFKMTNE</sequence>
<feature type="domain" description="DDE Tnp4" evidence="8">
    <location>
        <begin position="198"/>
        <end position="352"/>
    </location>
</feature>
<comment type="similarity">
    <text evidence="3">Belongs to the HARBI1 family.</text>
</comment>
<dbReference type="GO" id="GO:0005634">
    <property type="term" value="C:nucleus"/>
    <property type="evidence" value="ECO:0007669"/>
    <property type="project" value="UniProtKB-SubCell"/>
</dbReference>
<dbReference type="AlphaFoldDB" id="A0A6A4YZK7"/>
<keyword evidence="4" id="KW-0540">Nuclease</keyword>
<dbReference type="InterPro" id="IPR027806">
    <property type="entry name" value="HARBI1_dom"/>
</dbReference>
<evidence type="ECO:0000256" key="3">
    <source>
        <dbReference type="ARBA" id="ARBA00006958"/>
    </source>
</evidence>
<comment type="subcellular location">
    <subcellularLocation>
        <location evidence="2">Nucleus</location>
    </subcellularLocation>
</comment>
<dbReference type="EMBL" id="VJMI01020815">
    <property type="protein sequence ID" value="KAF0703292.1"/>
    <property type="molecule type" value="Genomic_DNA"/>
</dbReference>
<dbReference type="GO" id="GO:0004518">
    <property type="term" value="F:nuclease activity"/>
    <property type="evidence" value="ECO:0007669"/>
    <property type="project" value="UniProtKB-KW"/>
</dbReference>
<dbReference type="Proteomes" id="UP000469452">
    <property type="component" value="Unassembled WGS sequence"/>
</dbReference>
<evidence type="ECO:0000256" key="1">
    <source>
        <dbReference type="ARBA" id="ARBA00001968"/>
    </source>
</evidence>
<evidence type="ECO:0000313" key="10">
    <source>
        <dbReference type="Proteomes" id="UP000469452"/>
    </source>
</evidence>
<organism evidence="9 10">
    <name type="scientific">Aphanomyces astaci</name>
    <name type="common">Crayfish plague agent</name>
    <dbReference type="NCBI Taxonomy" id="112090"/>
    <lineage>
        <taxon>Eukaryota</taxon>
        <taxon>Sar</taxon>
        <taxon>Stramenopiles</taxon>
        <taxon>Oomycota</taxon>
        <taxon>Saprolegniomycetes</taxon>
        <taxon>Saprolegniales</taxon>
        <taxon>Verrucalvaceae</taxon>
        <taxon>Aphanomyces</taxon>
    </lineage>
</organism>
<dbReference type="Pfam" id="PF13359">
    <property type="entry name" value="DDE_Tnp_4"/>
    <property type="match status" value="1"/>
</dbReference>
<dbReference type="PANTHER" id="PTHR22930">
    <property type="match status" value="1"/>
</dbReference>
<gene>
    <name evidence="9" type="ORF">AaE_015447</name>
</gene>
<dbReference type="VEuPathDB" id="FungiDB:H257_02345"/>
<evidence type="ECO:0000259" key="8">
    <source>
        <dbReference type="Pfam" id="PF13359"/>
    </source>
</evidence>
<dbReference type="GO" id="GO:0046872">
    <property type="term" value="F:metal ion binding"/>
    <property type="evidence" value="ECO:0007669"/>
    <property type="project" value="UniProtKB-KW"/>
</dbReference>
<dbReference type="GO" id="GO:0016787">
    <property type="term" value="F:hydrolase activity"/>
    <property type="evidence" value="ECO:0007669"/>
    <property type="project" value="UniProtKB-KW"/>
</dbReference>
<keyword evidence="5" id="KW-0479">Metal-binding</keyword>
<evidence type="ECO:0000256" key="4">
    <source>
        <dbReference type="ARBA" id="ARBA00022722"/>
    </source>
</evidence>
<evidence type="ECO:0000313" key="9">
    <source>
        <dbReference type="EMBL" id="KAF0703292.1"/>
    </source>
</evidence>
<keyword evidence="7" id="KW-0539">Nucleus</keyword>
<comment type="cofactor">
    <cofactor evidence="1">
        <name>a divalent metal cation</name>
        <dbReference type="ChEBI" id="CHEBI:60240"/>
    </cofactor>
</comment>
<evidence type="ECO:0000256" key="5">
    <source>
        <dbReference type="ARBA" id="ARBA00022723"/>
    </source>
</evidence>
<comment type="caution">
    <text evidence="9">The sequence shown here is derived from an EMBL/GenBank/DDBJ whole genome shotgun (WGS) entry which is preliminary data.</text>
</comment>
<dbReference type="InterPro" id="IPR045249">
    <property type="entry name" value="HARBI1-like"/>
</dbReference>
<dbReference type="PANTHER" id="PTHR22930:SF85">
    <property type="entry name" value="GH03217P-RELATED"/>
    <property type="match status" value="1"/>
</dbReference>